<organism evidence="1 2">
    <name type="scientific">Hyphomonas pacifica</name>
    <dbReference type="NCBI Taxonomy" id="1280941"/>
    <lineage>
        <taxon>Bacteria</taxon>
        <taxon>Pseudomonadati</taxon>
        <taxon>Pseudomonadota</taxon>
        <taxon>Alphaproteobacteria</taxon>
        <taxon>Hyphomonadales</taxon>
        <taxon>Hyphomonadaceae</taxon>
        <taxon>Hyphomonas</taxon>
    </lineage>
</organism>
<dbReference type="EMBL" id="AWFB01000001">
    <property type="protein sequence ID" value="RAN36164.1"/>
    <property type="molecule type" value="Genomic_DNA"/>
</dbReference>
<proteinExistence type="predicted"/>
<sequence>MGELVDILTNGNPGQFPLALGALVLTFTAIWMLQGRGWALVYVALIPFLNWSFGVIPEFQVVQPTGQGMFGSGVSLHPMTMVTGMVFVVRDFVQREMGHRVLLVMAMAVAWSFYYAWPVIALASGIAFAISEGVDWLLFTFSKYRLSTRILLSSALAAPVDTTVFLYGADLAKQIELGAAPGNSLHLWNWIVFVIGKMVGAVIVSAIIRRREDLGLTDPAEA</sequence>
<keyword evidence="2" id="KW-1185">Reference proteome</keyword>
<dbReference type="RefSeq" id="WP_034823510.1">
    <property type="nucleotide sequence ID" value="NZ_AWFA01000001.1"/>
</dbReference>
<protein>
    <recommendedName>
        <fullName evidence="3">PreQ0 transporter</fullName>
    </recommendedName>
</protein>
<gene>
    <name evidence="1" type="ORF">HY3_00870</name>
</gene>
<dbReference type="Proteomes" id="UP000249123">
    <property type="component" value="Unassembled WGS sequence"/>
</dbReference>
<reference evidence="1 2" key="1">
    <citation type="submission" date="2013-04" db="EMBL/GenBank/DDBJ databases">
        <title>Hyphomonas sp. T24B3 Genome Sequencing.</title>
        <authorList>
            <person name="Lai Q."/>
            <person name="Shao Z."/>
        </authorList>
    </citation>
    <scope>NUCLEOTIDE SEQUENCE [LARGE SCALE GENOMIC DNA]</scope>
    <source>
        <strain evidence="1 2">T24B3</strain>
    </source>
</reference>
<evidence type="ECO:0000313" key="1">
    <source>
        <dbReference type="EMBL" id="RAN36164.1"/>
    </source>
</evidence>
<dbReference type="OrthoDB" id="5456784at2"/>
<accession>A0A062U3V2</accession>
<name>A0A062U3V2_9PROT</name>
<evidence type="ECO:0000313" key="2">
    <source>
        <dbReference type="Proteomes" id="UP000249123"/>
    </source>
</evidence>
<dbReference type="STRING" id="1280941.HY2_00200"/>
<evidence type="ECO:0008006" key="3">
    <source>
        <dbReference type="Google" id="ProtNLM"/>
    </source>
</evidence>
<comment type="caution">
    <text evidence="1">The sequence shown here is derived from an EMBL/GenBank/DDBJ whole genome shotgun (WGS) entry which is preliminary data.</text>
</comment>
<dbReference type="AlphaFoldDB" id="A0A062U3V2"/>
<accession>A0A328K3D2</accession>
<dbReference type="eggNOG" id="COG1738">
    <property type="taxonomic scope" value="Bacteria"/>
</dbReference>